<evidence type="ECO:0000256" key="3">
    <source>
        <dbReference type="ARBA" id="ARBA00023224"/>
    </source>
</evidence>
<keyword evidence="6" id="KW-0175">Coiled coil</keyword>
<keyword evidence="2" id="KW-1003">Cell membrane</keyword>
<dbReference type="Proteomes" id="UP000324065">
    <property type="component" value="Unassembled WGS sequence"/>
</dbReference>
<dbReference type="AlphaFoldDB" id="A0A5M6IEL7"/>
<feature type="coiled-coil region" evidence="6">
    <location>
        <begin position="255"/>
        <end position="293"/>
    </location>
</feature>
<keyword evidence="2" id="KW-0997">Cell inner membrane</keyword>
<comment type="caution">
    <text evidence="10">The sequence shown here is derived from an EMBL/GenBank/DDBJ whole genome shotgun (WGS) entry which is preliminary data.</text>
</comment>
<feature type="domain" description="Methyl-accepting transducer" evidence="7">
    <location>
        <begin position="678"/>
        <end position="914"/>
    </location>
</feature>
<evidence type="ECO:0000256" key="2">
    <source>
        <dbReference type="ARBA" id="ARBA00022519"/>
    </source>
</evidence>
<evidence type="ECO:0000313" key="11">
    <source>
        <dbReference type="Proteomes" id="UP000324065"/>
    </source>
</evidence>
<keyword evidence="2" id="KW-0472">Membrane</keyword>
<feature type="domain" description="HAMP" evidence="9">
    <location>
        <begin position="584"/>
        <end position="637"/>
    </location>
</feature>
<comment type="similarity">
    <text evidence="4">Belongs to the methyl-accepting chemotaxis (MCP) protein family.</text>
</comment>
<dbReference type="SUPFAM" id="SSF58104">
    <property type="entry name" value="Methyl-accepting chemotaxis protein (MCP) signaling domain"/>
    <property type="match status" value="1"/>
</dbReference>
<organism evidence="10 11">
    <name type="scientific">Roseospira marina</name>
    <dbReference type="NCBI Taxonomy" id="140057"/>
    <lineage>
        <taxon>Bacteria</taxon>
        <taxon>Pseudomonadati</taxon>
        <taxon>Pseudomonadota</taxon>
        <taxon>Alphaproteobacteria</taxon>
        <taxon>Rhodospirillales</taxon>
        <taxon>Rhodospirillaceae</taxon>
        <taxon>Roseospira</taxon>
    </lineage>
</organism>
<dbReference type="SMART" id="SM00304">
    <property type="entry name" value="HAMP"/>
    <property type="match status" value="2"/>
</dbReference>
<gene>
    <name evidence="10" type="ORF">F1188_05160</name>
</gene>
<dbReference type="InterPro" id="IPR000727">
    <property type="entry name" value="T_SNARE_dom"/>
</dbReference>
<sequence length="1042" mass="108979">MKVSTRVLAGFLTVLFLTVLVAAIGWQALEHSTIGVQTERTGLRALVRFGETVETEMQARLDGTFSGAGAVRDGLDAMEETVAGLADREDLRAAAAAAREAIATYRAHFEAVRTGTQAVRATETRVVALNAELGAVIADIVDDRTQRLDAARTSARAAITGRDQADTLAKALQAVSTGLTATTAALNRFLSANTEDQGHLAHAEASALDTMVGRLIDADPTGTLVDGDGLRRTLGAFQDGLAEVSTVSEEHRVTLAEQSAALAALEVAVDQFTNRVNAQRQAAQDRLAAAQAAGAAPERRLALAEAALRWADIQTQLGETRLREQHFRQAPTAETADALRSGAGDLQTALARIGDHHPAVDDALTTLTDALANAVAVSTRLSALDIARAERIDAAVRALSGLRGKLMTTEFGSADLSQKALRATTDSFDALDTAQDTIRLAEHLTAAATRAEHIIVRYIEHPEHVPADDVRAVLDQVEARHAALITKVQATRPWQVESLTEAFGDRVPTLRRLFEDLARDSAAIVEASAGMEQARHALDAALEDANRATQAAATQDRTFAKSLLLIGAAAALILGLIVAMLIGRSITRPINAITGVMQRLARNDLSVEVPGRARRDEIGAMAAAVEVFKDNSRTIATLQATQAADAARANRRIKTEMVALTNALDEEVRAALDLVHGKAQAMHDAAVDMTGAVDQTETRSDGAASAARDAAAGVDAVAAAADEMAASIQEISQQVSGATRVATRAVAEAQATDTRIQTLATAAAQIGAVVDLISDIAKQTNLLALNATIEAARAGAAGKGFAVVAHEVKTLASQTAKATDQIGAEIGTMQDATQTAVDAIARIVRVIGEIDTITTGVSAAVEQQASSTAAIRDSAAHAATSTQTASDHIGAVAEAADRTGTRARQVRGAAEEVRGRVRRMLEDLDALMQSGDAAEQAEHHLQPVHHPVTAWVEGGAPQSSRLLGLAHSGVCTFGPDLQGTRGQAVTVELPGLGRVAGRLIARTEQAVHARLEVEDGQGAAVLQALREDVPAADTPPAQRLAA</sequence>
<name>A0A5M6IEL7_9PROT</name>
<evidence type="ECO:0000313" key="10">
    <source>
        <dbReference type="EMBL" id="KAA5606721.1"/>
    </source>
</evidence>
<dbReference type="PROSITE" id="PS50192">
    <property type="entry name" value="T_SNARE"/>
    <property type="match status" value="1"/>
</dbReference>
<dbReference type="EMBL" id="VWPJ01000003">
    <property type="protein sequence ID" value="KAA5606721.1"/>
    <property type="molecule type" value="Genomic_DNA"/>
</dbReference>
<dbReference type="PANTHER" id="PTHR32089">
    <property type="entry name" value="METHYL-ACCEPTING CHEMOTAXIS PROTEIN MCPB"/>
    <property type="match status" value="1"/>
</dbReference>
<dbReference type="PROSITE" id="PS50885">
    <property type="entry name" value="HAMP"/>
    <property type="match status" value="1"/>
</dbReference>
<keyword evidence="11" id="KW-1185">Reference proteome</keyword>
<dbReference type="CDD" id="cd06225">
    <property type="entry name" value="HAMP"/>
    <property type="match status" value="1"/>
</dbReference>
<dbReference type="Gene3D" id="6.10.340.10">
    <property type="match status" value="1"/>
</dbReference>
<evidence type="ECO:0000259" key="8">
    <source>
        <dbReference type="PROSITE" id="PS50192"/>
    </source>
</evidence>
<dbReference type="OrthoDB" id="3378718at2"/>
<reference evidence="10 11" key="1">
    <citation type="submission" date="2019-09" db="EMBL/GenBank/DDBJ databases">
        <title>Genome sequence of Roseospira marina, one of the more divergent members of the non-sulfur purple photosynthetic bacterial family, the Rhodospirillaceae.</title>
        <authorList>
            <person name="Meyer T."/>
            <person name="Kyndt J."/>
        </authorList>
    </citation>
    <scope>NUCLEOTIDE SEQUENCE [LARGE SCALE GENOMIC DNA]</scope>
    <source>
        <strain evidence="10 11">DSM 15113</strain>
    </source>
</reference>
<evidence type="ECO:0000256" key="1">
    <source>
        <dbReference type="ARBA" id="ARBA00004429"/>
    </source>
</evidence>
<evidence type="ECO:0000256" key="5">
    <source>
        <dbReference type="PROSITE-ProRule" id="PRU00284"/>
    </source>
</evidence>
<accession>A0A5M6IEL7</accession>
<dbReference type="SMART" id="SM00283">
    <property type="entry name" value="MA"/>
    <property type="match status" value="1"/>
</dbReference>
<protein>
    <submittedName>
        <fullName evidence="10">Methyl-accepting chemotaxis protein</fullName>
    </submittedName>
</protein>
<keyword evidence="3 5" id="KW-0807">Transducer</keyword>
<dbReference type="GO" id="GO:0007165">
    <property type="term" value="P:signal transduction"/>
    <property type="evidence" value="ECO:0007669"/>
    <property type="project" value="UniProtKB-KW"/>
</dbReference>
<evidence type="ECO:0000256" key="6">
    <source>
        <dbReference type="SAM" id="Coils"/>
    </source>
</evidence>
<comment type="subcellular location">
    <subcellularLocation>
        <location evidence="1">Cell inner membrane</location>
        <topology evidence="1">Multi-pass membrane protein</topology>
    </subcellularLocation>
</comment>
<dbReference type="RefSeq" id="WP_150061322.1">
    <property type="nucleotide sequence ID" value="NZ_JACHII010000005.1"/>
</dbReference>
<dbReference type="PROSITE" id="PS50111">
    <property type="entry name" value="CHEMOTAXIS_TRANSDUC_2"/>
    <property type="match status" value="1"/>
</dbReference>
<evidence type="ECO:0000256" key="4">
    <source>
        <dbReference type="ARBA" id="ARBA00029447"/>
    </source>
</evidence>
<evidence type="ECO:0000259" key="9">
    <source>
        <dbReference type="PROSITE" id="PS50885"/>
    </source>
</evidence>
<dbReference type="InterPro" id="IPR003660">
    <property type="entry name" value="HAMP_dom"/>
</dbReference>
<dbReference type="Gene3D" id="1.10.287.950">
    <property type="entry name" value="Methyl-accepting chemotaxis protein"/>
    <property type="match status" value="1"/>
</dbReference>
<dbReference type="GO" id="GO:0005886">
    <property type="term" value="C:plasma membrane"/>
    <property type="evidence" value="ECO:0007669"/>
    <property type="project" value="UniProtKB-SubCell"/>
</dbReference>
<evidence type="ECO:0000259" key="7">
    <source>
        <dbReference type="PROSITE" id="PS50111"/>
    </source>
</evidence>
<feature type="domain" description="T-SNARE coiled-coil homology" evidence="8">
    <location>
        <begin position="830"/>
        <end position="892"/>
    </location>
</feature>
<dbReference type="InterPro" id="IPR004089">
    <property type="entry name" value="MCPsignal_dom"/>
</dbReference>
<proteinExistence type="inferred from homology"/>
<dbReference type="PANTHER" id="PTHR32089:SF112">
    <property type="entry name" value="LYSOZYME-LIKE PROTEIN-RELATED"/>
    <property type="match status" value="1"/>
</dbReference>
<dbReference type="Pfam" id="PF00672">
    <property type="entry name" value="HAMP"/>
    <property type="match status" value="1"/>
</dbReference>
<dbReference type="Pfam" id="PF00015">
    <property type="entry name" value="MCPsignal"/>
    <property type="match status" value="1"/>
</dbReference>